<evidence type="ECO:0000313" key="2">
    <source>
        <dbReference type="EMBL" id="SPC92141.1"/>
    </source>
</evidence>
<gene>
    <name evidence="2" type="ORF">FSB_LOCUS20023</name>
</gene>
<dbReference type="EMBL" id="OIVN01001282">
    <property type="protein sequence ID" value="SPC92141.1"/>
    <property type="molecule type" value="Genomic_DNA"/>
</dbReference>
<evidence type="ECO:0000259" key="1">
    <source>
        <dbReference type="PROSITE" id="PS51153"/>
    </source>
</evidence>
<dbReference type="InterPro" id="IPR008808">
    <property type="entry name" value="Powdery_mildew-R_dom"/>
</dbReference>
<name>A0A2N9FYX2_FAGSY</name>
<sequence>MAELVGGAALGAVFGAVFAVLHDTVKNVGSKVCEFKSVLTSLESKLDLLAPVVEEISRLNREEETKSLVEDMKKAEELIRIFSAMEGWTGKFQVHHSKQLTELEKAIENFCKISQTSQILGDRAQISQILEDSSQIKQILEDAVSKILRDKSQISQILEETSQISQMIWEESFSRGT</sequence>
<feature type="domain" description="RPW8" evidence="1">
    <location>
        <begin position="1"/>
        <end position="149"/>
    </location>
</feature>
<protein>
    <recommendedName>
        <fullName evidence="1">RPW8 domain-containing protein</fullName>
    </recommendedName>
</protein>
<accession>A0A2N9FYX2</accession>
<organism evidence="2">
    <name type="scientific">Fagus sylvatica</name>
    <name type="common">Beechnut</name>
    <dbReference type="NCBI Taxonomy" id="28930"/>
    <lineage>
        <taxon>Eukaryota</taxon>
        <taxon>Viridiplantae</taxon>
        <taxon>Streptophyta</taxon>
        <taxon>Embryophyta</taxon>
        <taxon>Tracheophyta</taxon>
        <taxon>Spermatophyta</taxon>
        <taxon>Magnoliopsida</taxon>
        <taxon>eudicotyledons</taxon>
        <taxon>Gunneridae</taxon>
        <taxon>Pentapetalae</taxon>
        <taxon>rosids</taxon>
        <taxon>fabids</taxon>
        <taxon>Fagales</taxon>
        <taxon>Fagaceae</taxon>
        <taxon>Fagus</taxon>
    </lineage>
</organism>
<proteinExistence type="predicted"/>
<reference evidence="2" key="1">
    <citation type="submission" date="2018-02" db="EMBL/GenBank/DDBJ databases">
        <authorList>
            <person name="Cohen D.B."/>
            <person name="Kent A.D."/>
        </authorList>
    </citation>
    <scope>NUCLEOTIDE SEQUENCE</scope>
</reference>
<dbReference type="AlphaFoldDB" id="A0A2N9FYX2"/>
<dbReference type="Pfam" id="PF05659">
    <property type="entry name" value="RPW8"/>
    <property type="match status" value="1"/>
</dbReference>
<dbReference type="PROSITE" id="PS51153">
    <property type="entry name" value="RPW8"/>
    <property type="match status" value="1"/>
</dbReference>